<protein>
    <submittedName>
        <fullName evidence="2">Uncharacterized protein</fullName>
    </submittedName>
</protein>
<feature type="transmembrane region" description="Helical" evidence="1">
    <location>
        <begin position="6"/>
        <end position="23"/>
    </location>
</feature>
<sequence length="96" mass="10029">MASIGVLVLGAVALAPLVILWRCQWERAALGFAAVAVLIGIATAVAFVIVDDSPTCDDVCEELYPLMLGAAAVTALDVVAWALALFAALRRRLAHP</sequence>
<organism evidence="2 3">
    <name type="scientific">Solirubrobacter pauli</name>
    <dbReference type="NCBI Taxonomy" id="166793"/>
    <lineage>
        <taxon>Bacteria</taxon>
        <taxon>Bacillati</taxon>
        <taxon>Actinomycetota</taxon>
        <taxon>Thermoleophilia</taxon>
        <taxon>Solirubrobacterales</taxon>
        <taxon>Solirubrobacteraceae</taxon>
        <taxon>Solirubrobacter</taxon>
    </lineage>
</organism>
<feature type="transmembrane region" description="Helical" evidence="1">
    <location>
        <begin position="70"/>
        <end position="89"/>
    </location>
</feature>
<proteinExistence type="predicted"/>
<evidence type="ECO:0000313" key="2">
    <source>
        <dbReference type="EMBL" id="RKQ88319.1"/>
    </source>
</evidence>
<keyword evidence="1" id="KW-0812">Transmembrane</keyword>
<feature type="transmembrane region" description="Helical" evidence="1">
    <location>
        <begin position="30"/>
        <end position="50"/>
    </location>
</feature>
<keyword evidence="3" id="KW-1185">Reference proteome</keyword>
<dbReference type="AlphaFoldDB" id="A0A660L5Z8"/>
<comment type="caution">
    <text evidence="2">The sequence shown here is derived from an EMBL/GenBank/DDBJ whole genome shotgun (WGS) entry which is preliminary data.</text>
</comment>
<dbReference type="Proteomes" id="UP000278962">
    <property type="component" value="Unassembled WGS sequence"/>
</dbReference>
<name>A0A660L5Z8_9ACTN</name>
<gene>
    <name evidence="2" type="ORF">C8N24_6361</name>
</gene>
<keyword evidence="1" id="KW-1133">Transmembrane helix</keyword>
<dbReference type="RefSeq" id="WP_121257734.1">
    <property type="nucleotide sequence ID" value="NZ_RBIL01000002.1"/>
</dbReference>
<dbReference type="EMBL" id="RBIL01000002">
    <property type="protein sequence ID" value="RKQ88319.1"/>
    <property type="molecule type" value="Genomic_DNA"/>
</dbReference>
<accession>A0A660L5Z8</accession>
<reference evidence="2 3" key="1">
    <citation type="submission" date="2018-10" db="EMBL/GenBank/DDBJ databases">
        <title>Genomic Encyclopedia of Archaeal and Bacterial Type Strains, Phase II (KMG-II): from individual species to whole genera.</title>
        <authorList>
            <person name="Goeker M."/>
        </authorList>
    </citation>
    <scope>NUCLEOTIDE SEQUENCE [LARGE SCALE GENOMIC DNA]</scope>
    <source>
        <strain evidence="2 3">DSM 14954</strain>
    </source>
</reference>
<evidence type="ECO:0000256" key="1">
    <source>
        <dbReference type="SAM" id="Phobius"/>
    </source>
</evidence>
<evidence type="ECO:0000313" key="3">
    <source>
        <dbReference type="Proteomes" id="UP000278962"/>
    </source>
</evidence>
<keyword evidence="1" id="KW-0472">Membrane</keyword>